<gene>
    <name evidence="3" type="ORF">ACFO1V_03075</name>
</gene>
<sequence length="563" mass="62787">MNYSQKAHQYARGVVSGAIPACKYVYQACARQLKDLDNPPAGYHFDAARADRVCRFVELCPHIKGPAASRGDLMILEPWQVFILSTAFGWVDAEGNRRFRRVYVEVPRGNGKSSLSSPVGLYMLALDGEAGAEVYSAATTRDQARIVFRDAQAMARKMPGYRKRFGVDVTAQAIVQLKSSSSFKALSADGHTLDGLNIHLAIVDELHAHKNRDVYDVLETGLGKRPQSMLWMITTAGSNKHGICYEVRKFVLDVLAGHVSGEVAESVFGIIYTIDEGDDPFSEETLRKANPNWGVSVDPKIVMQTAAKARQVATARANYLTKHLNVWVDANSALFDTEWWRKCEDRTLDEADFADDECVIGLDLASKVDIAARVNTYRRLIDGKAHYYVFPRFYLPRAAIDEDRHPMYRGWELQGDITATAGETIDFSVIEDDIRAEAPGLNLQAVATDPWQAQQMIQNLKRDGMPAVEYRQTVATMSEATKTLDALMREGRIHHTGNAVMNWMIGNVVGHYDAKENVYPRKEMPQNKIDGAVALIMSLGWFIQQEAEYDGIDDYFKSLAGAA</sequence>
<dbReference type="Proteomes" id="UP001596042">
    <property type="component" value="Unassembled WGS sequence"/>
</dbReference>
<proteinExistence type="predicted"/>
<feature type="domain" description="Terminase large subunit-like endonuclease" evidence="2">
    <location>
        <begin position="265"/>
        <end position="546"/>
    </location>
</feature>
<comment type="caution">
    <text evidence="3">The sequence shown here is derived from an EMBL/GenBank/DDBJ whole genome shotgun (WGS) entry which is preliminary data.</text>
</comment>
<dbReference type="RefSeq" id="WP_374833040.1">
    <property type="nucleotide sequence ID" value="NZ_JBHEEZ010000020.1"/>
</dbReference>
<dbReference type="Gene3D" id="3.40.50.300">
    <property type="entry name" value="P-loop containing nucleotide triphosphate hydrolases"/>
    <property type="match status" value="1"/>
</dbReference>
<reference evidence="4" key="1">
    <citation type="journal article" date="2019" name="Int. J. Syst. Evol. Microbiol.">
        <title>The Global Catalogue of Microorganisms (GCM) 10K type strain sequencing project: providing services to taxonomists for standard genome sequencing and annotation.</title>
        <authorList>
            <consortium name="The Broad Institute Genomics Platform"/>
            <consortium name="The Broad Institute Genome Sequencing Center for Infectious Disease"/>
            <person name="Wu L."/>
            <person name="Ma J."/>
        </authorList>
    </citation>
    <scope>NUCLEOTIDE SEQUENCE [LARGE SCALE GENOMIC DNA]</scope>
    <source>
        <strain evidence="4">CGMCC 1.15731</strain>
    </source>
</reference>
<dbReference type="PANTHER" id="PTHR41287:SF1">
    <property type="entry name" value="PROTEIN YMFN"/>
    <property type="match status" value="1"/>
</dbReference>
<evidence type="ECO:0000313" key="4">
    <source>
        <dbReference type="Proteomes" id="UP001596042"/>
    </source>
</evidence>
<evidence type="ECO:0000259" key="1">
    <source>
        <dbReference type="Pfam" id="PF03354"/>
    </source>
</evidence>
<dbReference type="InterPro" id="IPR027417">
    <property type="entry name" value="P-loop_NTPase"/>
</dbReference>
<organism evidence="3 4">
    <name type="scientific">Daeguia caeni</name>
    <dbReference type="NCBI Taxonomy" id="439612"/>
    <lineage>
        <taxon>Bacteria</taxon>
        <taxon>Pseudomonadati</taxon>
        <taxon>Pseudomonadota</taxon>
        <taxon>Alphaproteobacteria</taxon>
        <taxon>Hyphomicrobiales</taxon>
        <taxon>Brucellaceae</taxon>
        <taxon>Daeguia</taxon>
    </lineage>
</organism>
<dbReference type="Pfam" id="PF20441">
    <property type="entry name" value="TerL_nuclease"/>
    <property type="match status" value="1"/>
</dbReference>
<dbReference type="InterPro" id="IPR005021">
    <property type="entry name" value="Terminase_largesu-like"/>
</dbReference>
<dbReference type="EMBL" id="JBHSEL010000031">
    <property type="protein sequence ID" value="MFC4624217.1"/>
    <property type="molecule type" value="Genomic_DNA"/>
</dbReference>
<accession>A0ABV9H1X7</accession>
<evidence type="ECO:0000313" key="3">
    <source>
        <dbReference type="EMBL" id="MFC4624217.1"/>
    </source>
</evidence>
<dbReference type="Pfam" id="PF03354">
    <property type="entry name" value="TerL_ATPase"/>
    <property type="match status" value="1"/>
</dbReference>
<dbReference type="InterPro" id="IPR046461">
    <property type="entry name" value="TerL_ATPase"/>
</dbReference>
<protein>
    <submittedName>
        <fullName evidence="3">Terminase large subunit</fullName>
    </submittedName>
</protein>
<evidence type="ECO:0000259" key="2">
    <source>
        <dbReference type="Pfam" id="PF20441"/>
    </source>
</evidence>
<feature type="domain" description="Terminase large subunit-like ATPase" evidence="1">
    <location>
        <begin position="78"/>
        <end position="250"/>
    </location>
</feature>
<keyword evidence="4" id="KW-1185">Reference proteome</keyword>
<dbReference type="InterPro" id="IPR046462">
    <property type="entry name" value="TerL_nuclease"/>
</dbReference>
<dbReference type="PANTHER" id="PTHR41287">
    <property type="match status" value="1"/>
</dbReference>
<name>A0ABV9H1X7_9HYPH</name>